<dbReference type="InterPro" id="IPR036249">
    <property type="entry name" value="Thioredoxin-like_sf"/>
</dbReference>
<feature type="domain" description="Thioredoxin" evidence="8">
    <location>
        <begin position="1"/>
        <end position="108"/>
    </location>
</feature>
<evidence type="ECO:0000256" key="2">
    <source>
        <dbReference type="ARBA" id="ARBA00022448"/>
    </source>
</evidence>
<evidence type="ECO:0000256" key="4">
    <source>
        <dbReference type="ARBA" id="ARBA00023157"/>
    </source>
</evidence>
<dbReference type="InterPro" id="IPR013766">
    <property type="entry name" value="Thioredoxin_domain"/>
</dbReference>
<comment type="caution">
    <text evidence="9">The sequence shown here is derived from an EMBL/GenBank/DDBJ whole genome shotgun (WGS) entry which is preliminary data.</text>
</comment>
<dbReference type="PROSITE" id="PS51352">
    <property type="entry name" value="THIOREDOXIN_2"/>
    <property type="match status" value="1"/>
</dbReference>
<dbReference type="Gene3D" id="3.40.30.10">
    <property type="entry name" value="Glutaredoxin"/>
    <property type="match status" value="1"/>
</dbReference>
<sequence>MTTDVIELKDPDFRREVLEAEEPVLVDFTAAWCAPCRAIKPSLEALASQYKGRVKVTRLDVDDNLVTAQEYGIRSMPTLLFFKQGKVVGQIVGAVPRAKLESAFQQVL</sequence>
<evidence type="ECO:0000259" key="8">
    <source>
        <dbReference type="PROSITE" id="PS51352"/>
    </source>
</evidence>
<proteinExistence type="inferred from homology"/>
<keyword evidence="10" id="KW-1185">Reference proteome</keyword>
<organism evidence="9 10">
    <name type="scientific">Archangium lansingense</name>
    <dbReference type="NCBI Taxonomy" id="2995310"/>
    <lineage>
        <taxon>Bacteria</taxon>
        <taxon>Pseudomonadati</taxon>
        <taxon>Myxococcota</taxon>
        <taxon>Myxococcia</taxon>
        <taxon>Myxococcales</taxon>
        <taxon>Cystobacterineae</taxon>
        <taxon>Archangiaceae</taxon>
        <taxon>Archangium</taxon>
    </lineage>
</organism>
<dbReference type="NCBIfam" id="TIGR01068">
    <property type="entry name" value="thioredoxin"/>
    <property type="match status" value="1"/>
</dbReference>
<evidence type="ECO:0000256" key="5">
    <source>
        <dbReference type="ARBA" id="ARBA00023284"/>
    </source>
</evidence>
<name>A0ABT4ANF6_9BACT</name>
<evidence type="ECO:0000313" key="10">
    <source>
        <dbReference type="Proteomes" id="UP001207654"/>
    </source>
</evidence>
<dbReference type="RefSeq" id="WP_267541655.1">
    <property type="nucleotide sequence ID" value="NZ_JAPNKA010000001.1"/>
</dbReference>
<keyword evidence="4" id="KW-1015">Disulfide bond</keyword>
<protein>
    <recommendedName>
        <fullName evidence="6 7">Thioredoxin</fullName>
    </recommendedName>
</protein>
<dbReference type="Proteomes" id="UP001207654">
    <property type="component" value="Unassembled WGS sequence"/>
</dbReference>
<evidence type="ECO:0000256" key="3">
    <source>
        <dbReference type="ARBA" id="ARBA00022982"/>
    </source>
</evidence>
<evidence type="ECO:0000256" key="6">
    <source>
        <dbReference type="NCBIfam" id="TIGR01068"/>
    </source>
</evidence>
<keyword evidence="2" id="KW-0813">Transport</keyword>
<comment type="similarity">
    <text evidence="1 7">Belongs to the thioredoxin family.</text>
</comment>
<evidence type="ECO:0000256" key="1">
    <source>
        <dbReference type="ARBA" id="ARBA00008987"/>
    </source>
</evidence>
<dbReference type="PROSITE" id="PS00194">
    <property type="entry name" value="THIOREDOXIN_1"/>
    <property type="match status" value="1"/>
</dbReference>
<accession>A0ABT4ANF6</accession>
<dbReference type="InterPro" id="IPR005746">
    <property type="entry name" value="Thioredoxin"/>
</dbReference>
<gene>
    <name evidence="9" type="primary">trxA</name>
    <name evidence="9" type="ORF">OV287_52610</name>
</gene>
<dbReference type="SUPFAM" id="SSF52833">
    <property type="entry name" value="Thioredoxin-like"/>
    <property type="match status" value="1"/>
</dbReference>
<evidence type="ECO:0000313" key="9">
    <source>
        <dbReference type="EMBL" id="MCY1083111.1"/>
    </source>
</evidence>
<dbReference type="EMBL" id="JAPNKA010000001">
    <property type="protein sequence ID" value="MCY1083111.1"/>
    <property type="molecule type" value="Genomic_DNA"/>
</dbReference>
<dbReference type="InterPro" id="IPR017937">
    <property type="entry name" value="Thioredoxin_CS"/>
</dbReference>
<reference evidence="9 10" key="1">
    <citation type="submission" date="2022-11" db="EMBL/GenBank/DDBJ databases">
        <title>Minimal conservation of predation-associated metabolite biosynthetic gene clusters underscores biosynthetic potential of Myxococcota including descriptions for ten novel species: Archangium lansinium sp. nov., Myxococcus landrumus sp. nov., Nannocystis bai.</title>
        <authorList>
            <person name="Ahearne A."/>
            <person name="Stevens C."/>
            <person name="Phillips K."/>
        </authorList>
    </citation>
    <scope>NUCLEOTIDE SEQUENCE [LARGE SCALE GENOMIC DNA]</scope>
    <source>
        <strain evidence="9 10">MIWBW</strain>
    </source>
</reference>
<keyword evidence="3" id="KW-0249">Electron transport</keyword>
<dbReference type="CDD" id="cd02947">
    <property type="entry name" value="TRX_family"/>
    <property type="match status" value="1"/>
</dbReference>
<dbReference type="PRINTS" id="PR00421">
    <property type="entry name" value="THIOREDOXIN"/>
</dbReference>
<dbReference type="Pfam" id="PF00085">
    <property type="entry name" value="Thioredoxin"/>
    <property type="match status" value="1"/>
</dbReference>
<dbReference type="PIRSF" id="PIRSF000077">
    <property type="entry name" value="Thioredoxin"/>
    <property type="match status" value="1"/>
</dbReference>
<dbReference type="PANTHER" id="PTHR45663:SF11">
    <property type="entry name" value="GEO12009P1"/>
    <property type="match status" value="1"/>
</dbReference>
<evidence type="ECO:0000256" key="7">
    <source>
        <dbReference type="PIRNR" id="PIRNR000077"/>
    </source>
</evidence>
<keyword evidence="5" id="KW-0676">Redox-active center</keyword>
<dbReference type="PANTHER" id="PTHR45663">
    <property type="entry name" value="GEO12009P1"/>
    <property type="match status" value="1"/>
</dbReference>